<keyword evidence="7" id="KW-1133">Transmembrane helix</keyword>
<keyword evidence="7" id="KW-0472">Membrane</keyword>
<feature type="signal peptide" evidence="8">
    <location>
        <begin position="1"/>
        <end position="22"/>
    </location>
</feature>
<evidence type="ECO:0000256" key="4">
    <source>
        <dbReference type="ARBA" id="ARBA00023253"/>
    </source>
</evidence>
<dbReference type="Proteomes" id="UP000428333">
    <property type="component" value="Linkage Group LG05"/>
</dbReference>
<proteinExistence type="inferred from homology"/>
<name>A0A6A4LKT3_9ERIC</name>
<keyword evidence="10" id="KW-1185">Reference proteome</keyword>
<dbReference type="Pfam" id="PF10250">
    <property type="entry name" value="O-FucT"/>
    <property type="match status" value="1"/>
</dbReference>
<organism evidence="9 10">
    <name type="scientific">Rhododendron williamsianum</name>
    <dbReference type="NCBI Taxonomy" id="262921"/>
    <lineage>
        <taxon>Eukaryota</taxon>
        <taxon>Viridiplantae</taxon>
        <taxon>Streptophyta</taxon>
        <taxon>Embryophyta</taxon>
        <taxon>Tracheophyta</taxon>
        <taxon>Spermatophyta</taxon>
        <taxon>Magnoliopsida</taxon>
        <taxon>eudicotyledons</taxon>
        <taxon>Gunneridae</taxon>
        <taxon>Pentapetalae</taxon>
        <taxon>asterids</taxon>
        <taxon>Ericales</taxon>
        <taxon>Ericaceae</taxon>
        <taxon>Ericoideae</taxon>
        <taxon>Rhodoreae</taxon>
        <taxon>Rhododendron</taxon>
    </lineage>
</organism>
<evidence type="ECO:0000256" key="5">
    <source>
        <dbReference type="ARBA" id="ARBA00023277"/>
    </source>
</evidence>
<feature type="transmembrane region" description="Helical" evidence="7">
    <location>
        <begin position="143"/>
        <end position="164"/>
    </location>
</feature>
<keyword evidence="5" id="KW-0119">Carbohydrate metabolism</keyword>
<keyword evidence="3" id="KW-0808">Transferase</keyword>
<dbReference type="AlphaFoldDB" id="A0A6A4LKT3"/>
<comment type="caution">
    <text evidence="9">The sequence shown here is derived from an EMBL/GenBank/DDBJ whole genome shotgun (WGS) entry which is preliminary data.</text>
</comment>
<dbReference type="GO" id="GO:0006004">
    <property type="term" value="P:fucose metabolic process"/>
    <property type="evidence" value="ECO:0007669"/>
    <property type="project" value="UniProtKB-KW"/>
</dbReference>
<sequence length="166" mass="19442">MRRRFLLFLVLVLWEREEYCSSDGGGQRLKITDAVVVAQILNATLVVPELDHHSFWKDDSHEDELLVMKMNYLTCSDFPNVFDVNWFISTLSKDVSYVTIVKRIPDKVMRSMEKPPYTMRVPRKSEPEYYLEQVLPILLRRRFTNITTLCVLLCLLTCLFSSLASE</sequence>
<evidence type="ECO:0000256" key="2">
    <source>
        <dbReference type="ARBA" id="ARBA00022676"/>
    </source>
</evidence>
<evidence type="ECO:0000313" key="9">
    <source>
        <dbReference type="EMBL" id="KAE9458950.1"/>
    </source>
</evidence>
<feature type="non-terminal residue" evidence="9">
    <location>
        <position position="1"/>
    </location>
</feature>
<reference evidence="9 10" key="1">
    <citation type="journal article" date="2019" name="Genome Biol. Evol.">
        <title>The Rhododendron genome and chromosomal organization provide insight into shared whole-genome duplications across the heath family (Ericaceae).</title>
        <authorList>
            <person name="Soza V.L."/>
            <person name="Lindsley D."/>
            <person name="Waalkes A."/>
            <person name="Ramage E."/>
            <person name="Patwardhan R.P."/>
            <person name="Burton J.N."/>
            <person name="Adey A."/>
            <person name="Kumar A."/>
            <person name="Qiu R."/>
            <person name="Shendure J."/>
            <person name="Hall B."/>
        </authorList>
    </citation>
    <scope>NUCLEOTIDE SEQUENCE [LARGE SCALE GENOMIC DNA]</scope>
    <source>
        <strain evidence="9">RSF 1966-606</strain>
    </source>
</reference>
<evidence type="ECO:0000256" key="3">
    <source>
        <dbReference type="ARBA" id="ARBA00022679"/>
    </source>
</evidence>
<dbReference type="EMBL" id="QEFC01001226">
    <property type="protein sequence ID" value="KAE9458950.1"/>
    <property type="molecule type" value="Genomic_DNA"/>
</dbReference>
<dbReference type="OrthoDB" id="1714265at2759"/>
<feature type="chain" id="PRO_5025591375" description="O-fucosyltransferase family protein" evidence="8">
    <location>
        <begin position="23"/>
        <end position="166"/>
    </location>
</feature>
<dbReference type="PANTHER" id="PTHR31818">
    <property type="entry name" value="O-FUCOSYLTRANSFERASE 16"/>
    <property type="match status" value="1"/>
</dbReference>
<evidence type="ECO:0000256" key="6">
    <source>
        <dbReference type="ARBA" id="ARBA00030350"/>
    </source>
</evidence>
<evidence type="ECO:0000256" key="8">
    <source>
        <dbReference type="SAM" id="SignalP"/>
    </source>
</evidence>
<dbReference type="InterPro" id="IPR019378">
    <property type="entry name" value="GDP-Fuc_O-FucTrfase"/>
</dbReference>
<keyword evidence="8" id="KW-0732">Signal</keyword>
<gene>
    <name evidence="9" type="ORF">C3L33_09144</name>
</gene>
<evidence type="ECO:0000256" key="1">
    <source>
        <dbReference type="ARBA" id="ARBA00007737"/>
    </source>
</evidence>
<protein>
    <recommendedName>
        <fullName evidence="6">O-fucosyltransferase family protein</fullName>
    </recommendedName>
</protein>
<evidence type="ECO:0000256" key="7">
    <source>
        <dbReference type="SAM" id="Phobius"/>
    </source>
</evidence>
<evidence type="ECO:0000313" key="10">
    <source>
        <dbReference type="Proteomes" id="UP000428333"/>
    </source>
</evidence>
<keyword evidence="7" id="KW-0812">Transmembrane</keyword>
<dbReference type="GO" id="GO:0016757">
    <property type="term" value="F:glycosyltransferase activity"/>
    <property type="evidence" value="ECO:0007669"/>
    <property type="project" value="UniProtKB-KW"/>
</dbReference>
<keyword evidence="2" id="KW-0328">Glycosyltransferase</keyword>
<accession>A0A6A4LKT3</accession>
<comment type="similarity">
    <text evidence="1">Belongs to the glycosyltransferase GT106 family.</text>
</comment>
<dbReference type="PANTHER" id="PTHR31818:SF3">
    <property type="entry name" value="O-FUCOSYLTRANSFERASE 29"/>
    <property type="match status" value="1"/>
</dbReference>
<keyword evidence="4" id="KW-0294">Fucose metabolism</keyword>